<feature type="binding site" evidence="14">
    <location>
        <position position="176"/>
    </location>
    <ligand>
        <name>substrate</name>
    </ligand>
</feature>
<proteinExistence type="inferred from homology"/>
<keyword evidence="8 10" id="KW-0479">Metal-binding</keyword>
<accession>A0A0J1FME8</accession>
<comment type="similarity">
    <text evidence="6 10 11">Belongs to the ribulose-phosphate 3-epimerase family.</text>
</comment>
<comment type="cofactor">
    <cofactor evidence="5">
        <name>Fe(2+)</name>
        <dbReference type="ChEBI" id="CHEBI:29033"/>
    </cofactor>
</comment>
<evidence type="ECO:0000256" key="2">
    <source>
        <dbReference type="ARBA" id="ARBA00001936"/>
    </source>
</evidence>
<dbReference type="PROSITE" id="PS01085">
    <property type="entry name" value="RIBUL_P_3_EPIMER_1"/>
    <property type="match status" value="1"/>
</dbReference>
<evidence type="ECO:0000256" key="6">
    <source>
        <dbReference type="ARBA" id="ARBA00009541"/>
    </source>
</evidence>
<dbReference type="NCBIfam" id="TIGR01163">
    <property type="entry name" value="rpe"/>
    <property type="match status" value="1"/>
</dbReference>
<sequence>MVQLAPSILSADFARLGEHVRLVEEAGAEVLHIDVMDGHFVPNLTFGPAMVKALRPHSKMRFDVHLMIEEPERFIADFAAAGADHITFHLEASRHVHRVVQQIKELGLTAGIALNPATQLDGLKYILEDLDMVLLMTVNPGFGGQKFINSVIPKIQVLHHHIEQKQSSCVVEVDGGINLETAPLAARAGADILVAGSAVFGQADPKLAVEKLRRAVSTVQSE</sequence>
<comment type="caution">
    <text evidence="15">The sequence shown here is derived from an EMBL/GenBank/DDBJ whole genome shotgun (WGS) entry which is preliminary data.</text>
</comment>
<evidence type="ECO:0000256" key="1">
    <source>
        <dbReference type="ARBA" id="ARBA00001782"/>
    </source>
</evidence>
<dbReference type="GO" id="GO:0019323">
    <property type="term" value="P:pentose catabolic process"/>
    <property type="evidence" value="ECO:0007669"/>
    <property type="project" value="UniProtKB-UniRule"/>
</dbReference>
<evidence type="ECO:0000256" key="3">
    <source>
        <dbReference type="ARBA" id="ARBA00001941"/>
    </source>
</evidence>
<dbReference type="InterPro" id="IPR013785">
    <property type="entry name" value="Aldolase_TIM"/>
</dbReference>
<feature type="active site" description="Proton donor" evidence="10 12">
    <location>
        <position position="174"/>
    </location>
</feature>
<evidence type="ECO:0000256" key="4">
    <source>
        <dbReference type="ARBA" id="ARBA00001947"/>
    </source>
</evidence>
<evidence type="ECO:0000256" key="11">
    <source>
        <dbReference type="PIRNR" id="PIRNR001461"/>
    </source>
</evidence>
<keyword evidence="9 10" id="KW-0413">Isomerase</keyword>
<dbReference type="Pfam" id="PF00834">
    <property type="entry name" value="Ribul_P_3_epim"/>
    <property type="match status" value="1"/>
</dbReference>
<dbReference type="EMBL" id="LDZY01000012">
    <property type="protein sequence ID" value="KLU64655.1"/>
    <property type="molecule type" value="Genomic_DNA"/>
</dbReference>
<dbReference type="PANTHER" id="PTHR11749">
    <property type="entry name" value="RIBULOSE-5-PHOSPHATE-3-EPIMERASE"/>
    <property type="match status" value="1"/>
</dbReference>
<evidence type="ECO:0000256" key="14">
    <source>
        <dbReference type="PIRSR" id="PIRSR001461-3"/>
    </source>
</evidence>
<evidence type="ECO:0000256" key="7">
    <source>
        <dbReference type="ARBA" id="ARBA00013188"/>
    </source>
</evidence>
<evidence type="ECO:0000256" key="9">
    <source>
        <dbReference type="ARBA" id="ARBA00023235"/>
    </source>
</evidence>
<dbReference type="STRING" id="476652.DEAC_c32990"/>
<organism evidence="15 16">
    <name type="scientific">Desulfosporosinus acididurans</name>
    <dbReference type="NCBI Taxonomy" id="476652"/>
    <lineage>
        <taxon>Bacteria</taxon>
        <taxon>Bacillati</taxon>
        <taxon>Bacillota</taxon>
        <taxon>Clostridia</taxon>
        <taxon>Eubacteriales</taxon>
        <taxon>Desulfitobacteriaceae</taxon>
        <taxon>Desulfosporosinus</taxon>
    </lineage>
</organism>
<evidence type="ECO:0000256" key="8">
    <source>
        <dbReference type="ARBA" id="ARBA00022723"/>
    </source>
</evidence>
<dbReference type="InterPro" id="IPR000056">
    <property type="entry name" value="Ribul_P_3_epim-like"/>
</dbReference>
<comment type="function">
    <text evidence="10">Catalyzes the reversible epimerization of D-ribulose 5-phosphate to D-xylulose 5-phosphate.</text>
</comment>
<comment type="pathway">
    <text evidence="10">Carbohydrate degradation.</text>
</comment>
<keyword evidence="16" id="KW-1185">Reference proteome</keyword>
<keyword evidence="10 11" id="KW-0119">Carbohydrate metabolism</keyword>
<feature type="binding site" evidence="10 14">
    <location>
        <position position="65"/>
    </location>
    <ligand>
        <name>substrate</name>
    </ligand>
</feature>
<dbReference type="FunFam" id="3.20.20.70:FF:000004">
    <property type="entry name" value="Ribulose-phosphate 3-epimerase"/>
    <property type="match status" value="1"/>
</dbReference>
<dbReference type="GO" id="GO:0004750">
    <property type="term" value="F:D-ribulose-phosphate 3-epimerase activity"/>
    <property type="evidence" value="ECO:0007669"/>
    <property type="project" value="UniProtKB-UniRule"/>
</dbReference>
<evidence type="ECO:0000256" key="12">
    <source>
        <dbReference type="PIRSR" id="PIRSR001461-1"/>
    </source>
</evidence>
<dbReference type="PIRSF" id="PIRSF001461">
    <property type="entry name" value="RPE"/>
    <property type="match status" value="1"/>
</dbReference>
<evidence type="ECO:0000313" key="16">
    <source>
        <dbReference type="Proteomes" id="UP000036356"/>
    </source>
</evidence>
<feature type="binding site" evidence="10 13">
    <location>
        <position position="174"/>
    </location>
    <ligand>
        <name>a divalent metal cation</name>
        <dbReference type="ChEBI" id="CHEBI:60240"/>
    </ligand>
</feature>
<dbReference type="GO" id="GO:0005737">
    <property type="term" value="C:cytoplasm"/>
    <property type="evidence" value="ECO:0007669"/>
    <property type="project" value="UniProtKB-ARBA"/>
</dbReference>
<feature type="binding site" evidence="10 13">
    <location>
        <position position="65"/>
    </location>
    <ligand>
        <name>a divalent metal cation</name>
        <dbReference type="ChEBI" id="CHEBI:60240"/>
    </ligand>
</feature>
<feature type="binding site" evidence="10">
    <location>
        <begin position="174"/>
        <end position="176"/>
    </location>
    <ligand>
        <name>substrate</name>
    </ligand>
</feature>
<keyword evidence="13" id="KW-0862">Zinc</keyword>
<feature type="binding site" evidence="10 13">
    <location>
        <position position="32"/>
    </location>
    <ligand>
        <name>a divalent metal cation</name>
        <dbReference type="ChEBI" id="CHEBI:60240"/>
    </ligand>
</feature>
<dbReference type="GO" id="GO:0046872">
    <property type="term" value="F:metal ion binding"/>
    <property type="evidence" value="ECO:0007669"/>
    <property type="project" value="UniProtKB-UniRule"/>
</dbReference>
<reference evidence="15 16" key="1">
    <citation type="submission" date="2015-06" db="EMBL/GenBank/DDBJ databases">
        <title>Draft genome of the moderately acidophilic sulfate reducer Candidatus Desulfosporosinus acididurans strain M1.</title>
        <authorList>
            <person name="Poehlein A."/>
            <person name="Petzsch P."/>
            <person name="Johnson B.D."/>
            <person name="Schloemann M."/>
            <person name="Daniel R."/>
            <person name="Muehling M."/>
        </authorList>
    </citation>
    <scope>NUCLEOTIDE SEQUENCE [LARGE SCALE GENOMIC DNA]</scope>
    <source>
        <strain evidence="15 16">M1</strain>
    </source>
</reference>
<dbReference type="CDD" id="cd00429">
    <property type="entry name" value="RPE"/>
    <property type="match status" value="1"/>
</dbReference>
<name>A0A0J1FME8_9FIRM</name>
<evidence type="ECO:0000313" key="15">
    <source>
        <dbReference type="EMBL" id="KLU64655.1"/>
    </source>
</evidence>
<dbReference type="GO" id="GO:0006098">
    <property type="term" value="P:pentose-phosphate shunt"/>
    <property type="evidence" value="ECO:0007669"/>
    <property type="project" value="UniProtKB-UniRule"/>
</dbReference>
<comment type="cofactor">
    <cofactor evidence="3">
        <name>Co(2+)</name>
        <dbReference type="ChEBI" id="CHEBI:48828"/>
    </cofactor>
</comment>
<evidence type="ECO:0000256" key="5">
    <source>
        <dbReference type="ARBA" id="ARBA00001954"/>
    </source>
</evidence>
<dbReference type="InterPro" id="IPR011060">
    <property type="entry name" value="RibuloseP-bd_barrel"/>
</dbReference>
<evidence type="ECO:0000256" key="13">
    <source>
        <dbReference type="PIRSR" id="PIRSR001461-2"/>
    </source>
</evidence>
<feature type="binding site" evidence="10 14">
    <location>
        <begin position="196"/>
        <end position="197"/>
    </location>
    <ligand>
        <name>substrate</name>
    </ligand>
</feature>
<protein>
    <recommendedName>
        <fullName evidence="7 10">Ribulose-phosphate 3-epimerase</fullName>
        <ecNumber evidence="7 10">5.1.3.1</ecNumber>
    </recommendedName>
</protein>
<dbReference type="PATRIC" id="fig|476652.3.peg.3479"/>
<comment type="cofactor">
    <cofactor evidence="10 13">
        <name>a divalent metal cation</name>
        <dbReference type="ChEBI" id="CHEBI:60240"/>
    </cofactor>
    <text evidence="10 13">Binds 1 divalent metal cation per subunit.</text>
</comment>
<dbReference type="Gene3D" id="3.20.20.70">
    <property type="entry name" value="Aldolase class I"/>
    <property type="match status" value="1"/>
</dbReference>
<evidence type="ECO:0000256" key="10">
    <source>
        <dbReference type="HAMAP-Rule" id="MF_02227"/>
    </source>
</evidence>
<dbReference type="AlphaFoldDB" id="A0A0J1FME8"/>
<feature type="active site" description="Proton acceptor" evidence="10 12">
    <location>
        <position position="34"/>
    </location>
</feature>
<dbReference type="RefSeq" id="WP_047811108.1">
    <property type="nucleotide sequence ID" value="NZ_LDZY01000012.1"/>
</dbReference>
<feature type="binding site" evidence="10 14">
    <location>
        <position position="7"/>
    </location>
    <ligand>
        <name>substrate</name>
    </ligand>
</feature>
<dbReference type="SUPFAM" id="SSF51366">
    <property type="entry name" value="Ribulose-phoshate binding barrel"/>
    <property type="match status" value="1"/>
</dbReference>
<feature type="binding site" evidence="10 13">
    <location>
        <position position="34"/>
    </location>
    <ligand>
        <name>a divalent metal cation</name>
        <dbReference type="ChEBI" id="CHEBI:60240"/>
    </ligand>
</feature>
<comment type="cofactor">
    <cofactor evidence="4">
        <name>Zn(2+)</name>
        <dbReference type="ChEBI" id="CHEBI:29105"/>
    </cofactor>
</comment>
<keyword evidence="13" id="KW-0464">Manganese</keyword>
<dbReference type="Proteomes" id="UP000036356">
    <property type="component" value="Unassembled WGS sequence"/>
</dbReference>
<dbReference type="HAMAP" id="MF_02227">
    <property type="entry name" value="RPE"/>
    <property type="match status" value="1"/>
</dbReference>
<dbReference type="InterPro" id="IPR026019">
    <property type="entry name" value="Ribul_P_3_epim"/>
</dbReference>
<dbReference type="PROSITE" id="PS01086">
    <property type="entry name" value="RIBUL_P_3_EPIMER_2"/>
    <property type="match status" value="1"/>
</dbReference>
<keyword evidence="13" id="KW-0170">Cobalt</keyword>
<gene>
    <name evidence="10 15" type="primary">rpe</name>
    <name evidence="15" type="ORF">DEAC_c32990</name>
</gene>
<comment type="catalytic activity">
    <reaction evidence="1 10 11">
        <text>D-ribulose 5-phosphate = D-xylulose 5-phosphate</text>
        <dbReference type="Rhea" id="RHEA:13677"/>
        <dbReference type="ChEBI" id="CHEBI:57737"/>
        <dbReference type="ChEBI" id="CHEBI:58121"/>
        <dbReference type="EC" id="5.1.3.1"/>
    </reaction>
</comment>
<feature type="binding site" evidence="10 14">
    <location>
        <begin position="141"/>
        <end position="144"/>
    </location>
    <ligand>
        <name>substrate</name>
    </ligand>
</feature>
<dbReference type="NCBIfam" id="NF004076">
    <property type="entry name" value="PRK05581.1-4"/>
    <property type="match status" value="1"/>
</dbReference>
<dbReference type="EC" id="5.1.3.1" evidence="7 10"/>
<comment type="cofactor">
    <cofactor evidence="2">
        <name>Mn(2+)</name>
        <dbReference type="ChEBI" id="CHEBI:29035"/>
    </cofactor>
</comment>